<evidence type="ECO:0000313" key="4">
    <source>
        <dbReference type="Proteomes" id="UP000192739"/>
    </source>
</evidence>
<comment type="caution">
    <text evidence="3">The sequence shown here is derived from an EMBL/GenBank/DDBJ whole genome shotgun (WGS) entry which is preliminary data.</text>
</comment>
<dbReference type="Proteomes" id="UP000192739">
    <property type="component" value="Unassembled WGS sequence"/>
</dbReference>
<feature type="domain" description="PE" evidence="1">
    <location>
        <begin position="4"/>
        <end position="94"/>
    </location>
</feature>
<feature type="domain" description="PE-PPE" evidence="2">
    <location>
        <begin position="162"/>
        <end position="384"/>
    </location>
</feature>
<protein>
    <recommendedName>
        <fullName evidence="5">PE family protein</fullName>
    </recommendedName>
</protein>
<dbReference type="EMBL" id="MVHT01000001">
    <property type="protein sequence ID" value="ORB10653.1"/>
    <property type="molecule type" value="Genomic_DNA"/>
</dbReference>
<dbReference type="InterPro" id="IPR038332">
    <property type="entry name" value="PPE_sf"/>
</dbReference>
<dbReference type="AlphaFoldDB" id="A0A1E3SAV5"/>
<dbReference type="Pfam" id="PF08237">
    <property type="entry name" value="PE-PPE"/>
    <property type="match status" value="1"/>
</dbReference>
<proteinExistence type="predicted"/>
<keyword evidence="4" id="KW-1185">Reference proteome</keyword>
<evidence type="ECO:0000259" key="1">
    <source>
        <dbReference type="Pfam" id="PF00934"/>
    </source>
</evidence>
<dbReference type="Pfam" id="PF00934">
    <property type="entry name" value="PE"/>
    <property type="match status" value="1"/>
</dbReference>
<dbReference type="InterPro" id="IPR013228">
    <property type="entry name" value="PE-PPE_C"/>
</dbReference>
<name>A0A1E3SAV5_MYCIE</name>
<dbReference type="InterPro" id="IPR000084">
    <property type="entry name" value="PE-PGRS_N"/>
</dbReference>
<dbReference type="RefSeq" id="WP_069420605.1">
    <property type="nucleotide sequence ID" value="NZ_CBCRZH010000003.1"/>
</dbReference>
<accession>A0A1E3SAV5</accession>
<evidence type="ECO:0000313" key="3">
    <source>
        <dbReference type="EMBL" id="ORB10653.1"/>
    </source>
</evidence>
<evidence type="ECO:0008006" key="5">
    <source>
        <dbReference type="Google" id="ProtNLM"/>
    </source>
</evidence>
<evidence type="ECO:0000259" key="2">
    <source>
        <dbReference type="Pfam" id="PF08237"/>
    </source>
</evidence>
<reference evidence="3 4" key="1">
    <citation type="submission" date="2017-02" db="EMBL/GenBank/DDBJ databases">
        <title>The new phylogeny of genus Mycobacterium.</title>
        <authorList>
            <person name="Tortoli E."/>
            <person name="Trovato A."/>
            <person name="Cirillo D.M."/>
        </authorList>
    </citation>
    <scope>NUCLEOTIDE SEQUENCE [LARGE SCALE GENOMIC DNA]</scope>
    <source>
        <strain evidence="3 4">DSM 44049</strain>
    </source>
</reference>
<dbReference type="OrthoDB" id="4749975at2"/>
<organism evidence="3 4">
    <name type="scientific">Mycobacterium intermedium</name>
    <dbReference type="NCBI Taxonomy" id="28445"/>
    <lineage>
        <taxon>Bacteria</taxon>
        <taxon>Bacillati</taxon>
        <taxon>Actinomycetota</taxon>
        <taxon>Actinomycetes</taxon>
        <taxon>Mycobacteriales</taxon>
        <taxon>Mycobacteriaceae</taxon>
        <taxon>Mycobacterium</taxon>
        <taxon>Mycobacterium simiae complex</taxon>
    </lineage>
</organism>
<gene>
    <name evidence="3" type="ORF">BST27_00585</name>
</gene>
<dbReference type="Gene3D" id="1.10.287.850">
    <property type="entry name" value="HP0062-like domain"/>
    <property type="match status" value="1"/>
</dbReference>
<sequence>MSYVVAAAELLTTAAEDLVAVGSAIAAANAAAATSTTSLLAAAADEVSTGIAAFFRAHALEYQAVQAQLVQFNEQFVRNLTANANAYLSAEFANATNAGPLAAASTRITVPGASPLYYPGLITRLPYLGQIFLQGGVAGPPTVSLVQAYDLLNYAIGQNWFPGTVAQVVNFPASMGIVSGSLTAPTVNEAVAIGQGMLHDQIMAAVANGTPVHIAALSHGTLAANRELAYLATAPDAPAPNALQFTLFASPEFGLFKTYLPTGATLPIVDYTVHALANTQYDVNLVFGQYDAWSNPPDRPWNLLSVVNSLFGMAYHHNTAALASMSDVVMLSSEVTPLGGTITTYMIPSPILPMLLPLQDIGVPQPIVNGLNSILQPIVNAGYSTLDPNAGPYFSGGALVGLPRLLW</sequence>
<dbReference type="SUPFAM" id="SSF140459">
    <property type="entry name" value="PE/PPE dimer-like"/>
    <property type="match status" value="1"/>
</dbReference>